<dbReference type="Proteomes" id="UP000657006">
    <property type="component" value="Unassembled WGS sequence"/>
</dbReference>
<protein>
    <submittedName>
        <fullName evidence="1">Uncharacterized protein</fullName>
    </submittedName>
</protein>
<evidence type="ECO:0000313" key="1">
    <source>
        <dbReference type="EMBL" id="MBC8543966.1"/>
    </source>
</evidence>
<proteinExistence type="predicted"/>
<gene>
    <name evidence="1" type="ORF">H8730_10455</name>
</gene>
<organism evidence="1 2">
    <name type="scientific">Bianquea renquensis</name>
    <dbReference type="NCBI Taxonomy" id="2763661"/>
    <lineage>
        <taxon>Bacteria</taxon>
        <taxon>Bacillati</taxon>
        <taxon>Bacillota</taxon>
        <taxon>Clostridia</taxon>
        <taxon>Eubacteriales</taxon>
        <taxon>Bianqueaceae</taxon>
        <taxon>Bianquea</taxon>
    </lineage>
</organism>
<accession>A0A926I2E2</accession>
<name>A0A926I2E2_9FIRM</name>
<keyword evidence="2" id="KW-1185">Reference proteome</keyword>
<dbReference type="RefSeq" id="WP_249289807.1">
    <property type="nucleotide sequence ID" value="NZ_JACRSQ010000014.1"/>
</dbReference>
<evidence type="ECO:0000313" key="2">
    <source>
        <dbReference type="Proteomes" id="UP000657006"/>
    </source>
</evidence>
<comment type="caution">
    <text evidence="1">The sequence shown here is derived from an EMBL/GenBank/DDBJ whole genome shotgun (WGS) entry which is preliminary data.</text>
</comment>
<reference evidence="1" key="1">
    <citation type="submission" date="2020-08" db="EMBL/GenBank/DDBJ databases">
        <title>Genome public.</title>
        <authorList>
            <person name="Liu C."/>
            <person name="Sun Q."/>
        </authorList>
    </citation>
    <scope>NUCLEOTIDE SEQUENCE</scope>
    <source>
        <strain evidence="1">NSJ-32</strain>
    </source>
</reference>
<sequence>MRKGVLPVTAGLCVLAVTVMMIALLSGGRQESFSPPPFDAAAQTGAPEVPENAGYGEMDAKAFRFSAAGELEVQDGKTDVWLTNPAGNTVWLKVRILDENGDILGESGLIRPGEYVRSVELNSVPQQTTAVSLKIMAYEPETYYSAGSAVLNTTLKIA</sequence>
<dbReference type="EMBL" id="JACRSQ010000014">
    <property type="protein sequence ID" value="MBC8543966.1"/>
    <property type="molecule type" value="Genomic_DNA"/>
</dbReference>
<dbReference type="AlphaFoldDB" id="A0A926I2E2"/>